<protein>
    <submittedName>
        <fullName evidence="3">4-hydroxy 2-oxovalerate aldolase</fullName>
    </submittedName>
</protein>
<dbReference type="PANTHER" id="PTHR10277">
    <property type="entry name" value="HOMOCITRATE SYNTHASE-RELATED"/>
    <property type="match status" value="1"/>
</dbReference>
<dbReference type="InterPro" id="IPR013785">
    <property type="entry name" value="Aldolase_TIM"/>
</dbReference>
<comment type="caution">
    <text evidence="3">The sequence shown here is derived from an EMBL/GenBank/DDBJ whole genome shotgun (WGS) entry which is preliminary data.</text>
</comment>
<dbReference type="PANTHER" id="PTHR10277:SF9">
    <property type="entry name" value="2-ISOPROPYLMALATE SYNTHASE 1, CHLOROPLASTIC-RELATED"/>
    <property type="match status" value="1"/>
</dbReference>
<keyword evidence="4" id="KW-1185">Reference proteome</keyword>
<dbReference type="Pfam" id="PF00682">
    <property type="entry name" value="HMGL-like"/>
    <property type="match status" value="1"/>
</dbReference>
<dbReference type="SUPFAM" id="SSF51569">
    <property type="entry name" value="Aldolase"/>
    <property type="match status" value="1"/>
</dbReference>
<keyword evidence="1" id="KW-0464">Manganese</keyword>
<accession>A0ABY0Y2A7</accession>
<dbReference type="EMBL" id="FNTT01000001">
    <property type="protein sequence ID" value="SEC81030.1"/>
    <property type="molecule type" value="Genomic_DNA"/>
</dbReference>
<dbReference type="InterPro" id="IPR000891">
    <property type="entry name" value="PYR_CT"/>
</dbReference>
<dbReference type="Proteomes" id="UP000183915">
    <property type="component" value="Unassembled WGS sequence"/>
</dbReference>
<sequence length="308" mass="33767">MKSEIQNLDVTLRDGGYRNDFNFTLEYAQQHIQQMVKSGVDWVEIGYRNGAFKAIADIGITGLSENSYISALRDSVSEPCLCVMAHPKNIERNDIGHLRHLGVNMLRFCMDIQRAELTSDYIKEAKAQGMTVCLNLTRLSQQPLQQLVAHASLAREAGADVLYLADSNGSLTPSRVGNLVRLIRETSGLELGFHAHDNLGLATANSIAAIDAGATFIDASLRGMGKGAGNLKLESWLIYLRLAYQADKYNCRSLLEQVEILEGIEARARPVQPLDDLILGMFDLSIDDKARITASANNIGEVFANALA</sequence>
<organism evidence="3 4">
    <name type="scientific">Pseudomonas kilonensis</name>
    <dbReference type="NCBI Taxonomy" id="132476"/>
    <lineage>
        <taxon>Bacteria</taxon>
        <taxon>Pseudomonadati</taxon>
        <taxon>Pseudomonadota</taxon>
        <taxon>Gammaproteobacteria</taxon>
        <taxon>Pseudomonadales</taxon>
        <taxon>Pseudomonadaceae</taxon>
        <taxon>Pseudomonas</taxon>
    </lineage>
</organism>
<proteinExistence type="predicted"/>
<dbReference type="RefSeq" id="WP_053184940.1">
    <property type="nucleotide sequence ID" value="NZ_FNTT01000001.1"/>
</dbReference>
<dbReference type="Gene3D" id="3.20.20.70">
    <property type="entry name" value="Aldolase class I"/>
    <property type="match status" value="1"/>
</dbReference>
<gene>
    <name evidence="3" type="ORF">SAMN04490188_0035</name>
</gene>
<reference evidence="3 4" key="1">
    <citation type="submission" date="2016-10" db="EMBL/GenBank/DDBJ databases">
        <authorList>
            <person name="Varghese N."/>
            <person name="Submissions S."/>
        </authorList>
    </citation>
    <scope>NUCLEOTIDE SEQUENCE [LARGE SCALE GENOMIC DNA]</scope>
    <source>
        <strain evidence="3 4">BS3780</strain>
    </source>
</reference>
<dbReference type="InterPro" id="IPR050073">
    <property type="entry name" value="2-IPM_HCS-like"/>
</dbReference>
<evidence type="ECO:0000259" key="2">
    <source>
        <dbReference type="PROSITE" id="PS50991"/>
    </source>
</evidence>
<dbReference type="PROSITE" id="PS50991">
    <property type="entry name" value="PYR_CT"/>
    <property type="match status" value="1"/>
</dbReference>
<evidence type="ECO:0000256" key="1">
    <source>
        <dbReference type="ARBA" id="ARBA00023211"/>
    </source>
</evidence>
<name>A0ABY0Y2A7_9PSED</name>
<evidence type="ECO:0000313" key="3">
    <source>
        <dbReference type="EMBL" id="SEC81030.1"/>
    </source>
</evidence>
<feature type="domain" description="Pyruvate carboxyltransferase" evidence="2">
    <location>
        <begin position="5"/>
        <end position="255"/>
    </location>
</feature>
<evidence type="ECO:0000313" key="4">
    <source>
        <dbReference type="Proteomes" id="UP000183915"/>
    </source>
</evidence>